<dbReference type="OMA" id="FQCRASE"/>
<evidence type="ECO:0000313" key="2">
    <source>
        <dbReference type="Proteomes" id="UP000059680"/>
    </source>
</evidence>
<reference evidence="1 2" key="2">
    <citation type="journal article" date="2013" name="Plant Cell Physiol.">
        <title>Rice Annotation Project Database (RAP-DB): an integrative and interactive database for rice genomics.</title>
        <authorList>
            <person name="Sakai H."/>
            <person name="Lee S.S."/>
            <person name="Tanaka T."/>
            <person name="Numa H."/>
            <person name="Kim J."/>
            <person name="Kawahara Y."/>
            <person name="Wakimoto H."/>
            <person name="Yang C.C."/>
            <person name="Iwamoto M."/>
            <person name="Abe T."/>
            <person name="Yamada Y."/>
            <person name="Muto A."/>
            <person name="Inokuchi H."/>
            <person name="Ikemura T."/>
            <person name="Matsumoto T."/>
            <person name="Sasaki T."/>
            <person name="Itoh T."/>
        </authorList>
    </citation>
    <scope>NUCLEOTIDE SEQUENCE [LARGE SCALE GENOMIC DNA]</scope>
    <source>
        <strain evidence="2">cv. Nipponbare</strain>
    </source>
</reference>
<keyword evidence="2" id="KW-1185">Reference proteome</keyword>
<dbReference type="Proteomes" id="UP000059680">
    <property type="component" value="Chromosome 3"/>
</dbReference>
<feature type="non-terminal residue" evidence="1">
    <location>
        <position position="1"/>
    </location>
</feature>
<dbReference type="PaxDb" id="39947-A0A0P0W148"/>
<proteinExistence type="predicted"/>
<protein>
    <submittedName>
        <fullName evidence="1">Os03g0665751 protein</fullName>
    </submittedName>
</protein>
<name>A0A0P0W148_ORYSJ</name>
<gene>
    <name evidence="1" type="ordered locus">Os03g0665751</name>
    <name evidence="1" type="ORF">OSNPB_030665751</name>
</gene>
<reference evidence="1 2" key="3">
    <citation type="journal article" date="2013" name="Rice">
        <title>Improvement of the Oryza sativa Nipponbare reference genome using next generation sequence and optical map data.</title>
        <authorList>
            <person name="Kawahara Y."/>
            <person name="de la Bastide M."/>
            <person name="Hamilton J.P."/>
            <person name="Kanamori H."/>
            <person name="McCombie W.R."/>
            <person name="Ouyang S."/>
            <person name="Schwartz D.C."/>
            <person name="Tanaka T."/>
            <person name="Wu J."/>
            <person name="Zhou S."/>
            <person name="Childs K.L."/>
            <person name="Davidson R.M."/>
            <person name="Lin H."/>
            <person name="Quesada-Ocampo L."/>
            <person name="Vaillancourt B."/>
            <person name="Sakai H."/>
            <person name="Lee S.S."/>
            <person name="Kim J."/>
            <person name="Numa H."/>
            <person name="Itoh T."/>
            <person name="Buell C.R."/>
            <person name="Matsumoto T."/>
        </authorList>
    </citation>
    <scope>NUCLEOTIDE SEQUENCE [LARGE SCALE GENOMIC DNA]</scope>
    <source>
        <strain evidence="2">cv. Nipponbare</strain>
    </source>
</reference>
<sequence>MPPFVGISGKSNHTHVRKELVTNKTSSSYKEYLQYPSKFLLSFLLKCPVICTSFQCRASEPTEAPSRRHSSRPPPP</sequence>
<organism evidence="1 2">
    <name type="scientific">Oryza sativa subsp. japonica</name>
    <name type="common">Rice</name>
    <dbReference type="NCBI Taxonomy" id="39947"/>
    <lineage>
        <taxon>Eukaryota</taxon>
        <taxon>Viridiplantae</taxon>
        <taxon>Streptophyta</taxon>
        <taxon>Embryophyta</taxon>
        <taxon>Tracheophyta</taxon>
        <taxon>Spermatophyta</taxon>
        <taxon>Magnoliopsida</taxon>
        <taxon>Liliopsida</taxon>
        <taxon>Poales</taxon>
        <taxon>Poaceae</taxon>
        <taxon>BOP clade</taxon>
        <taxon>Oryzoideae</taxon>
        <taxon>Oryzeae</taxon>
        <taxon>Oryzinae</taxon>
        <taxon>Oryza</taxon>
        <taxon>Oryza sativa</taxon>
    </lineage>
</organism>
<dbReference type="InParanoid" id="A0A0P0W148"/>
<accession>A0A0P0W148</accession>
<reference evidence="2" key="1">
    <citation type="journal article" date="2005" name="Nature">
        <title>The map-based sequence of the rice genome.</title>
        <authorList>
            <consortium name="International rice genome sequencing project (IRGSP)"/>
            <person name="Matsumoto T."/>
            <person name="Wu J."/>
            <person name="Kanamori H."/>
            <person name="Katayose Y."/>
            <person name="Fujisawa M."/>
            <person name="Namiki N."/>
            <person name="Mizuno H."/>
            <person name="Yamamoto K."/>
            <person name="Antonio B.A."/>
            <person name="Baba T."/>
            <person name="Sakata K."/>
            <person name="Nagamura Y."/>
            <person name="Aoki H."/>
            <person name="Arikawa K."/>
            <person name="Arita K."/>
            <person name="Bito T."/>
            <person name="Chiden Y."/>
            <person name="Fujitsuka N."/>
            <person name="Fukunaka R."/>
            <person name="Hamada M."/>
            <person name="Harada C."/>
            <person name="Hayashi A."/>
            <person name="Hijishita S."/>
            <person name="Honda M."/>
            <person name="Hosokawa S."/>
            <person name="Ichikawa Y."/>
            <person name="Idonuma A."/>
            <person name="Iijima M."/>
            <person name="Ikeda M."/>
            <person name="Ikeno M."/>
            <person name="Ito K."/>
            <person name="Ito S."/>
            <person name="Ito T."/>
            <person name="Ito Y."/>
            <person name="Ito Y."/>
            <person name="Iwabuchi A."/>
            <person name="Kamiya K."/>
            <person name="Karasawa W."/>
            <person name="Kurita K."/>
            <person name="Katagiri S."/>
            <person name="Kikuta A."/>
            <person name="Kobayashi H."/>
            <person name="Kobayashi N."/>
            <person name="Machita K."/>
            <person name="Maehara T."/>
            <person name="Masukawa M."/>
            <person name="Mizubayashi T."/>
            <person name="Mukai Y."/>
            <person name="Nagasaki H."/>
            <person name="Nagata Y."/>
            <person name="Naito S."/>
            <person name="Nakashima M."/>
            <person name="Nakama Y."/>
            <person name="Nakamichi Y."/>
            <person name="Nakamura M."/>
            <person name="Meguro A."/>
            <person name="Negishi M."/>
            <person name="Ohta I."/>
            <person name="Ohta T."/>
            <person name="Okamoto M."/>
            <person name="Ono N."/>
            <person name="Saji S."/>
            <person name="Sakaguchi M."/>
            <person name="Sakai K."/>
            <person name="Shibata M."/>
            <person name="Shimokawa T."/>
            <person name="Song J."/>
            <person name="Takazaki Y."/>
            <person name="Terasawa K."/>
            <person name="Tsugane M."/>
            <person name="Tsuji K."/>
            <person name="Ueda S."/>
            <person name="Waki K."/>
            <person name="Yamagata H."/>
            <person name="Yamamoto M."/>
            <person name="Yamamoto S."/>
            <person name="Yamane H."/>
            <person name="Yoshiki S."/>
            <person name="Yoshihara R."/>
            <person name="Yukawa K."/>
            <person name="Zhong H."/>
            <person name="Yano M."/>
            <person name="Yuan Q."/>
            <person name="Ouyang S."/>
            <person name="Liu J."/>
            <person name="Jones K.M."/>
            <person name="Gansberger K."/>
            <person name="Moffat K."/>
            <person name="Hill J."/>
            <person name="Bera J."/>
            <person name="Fadrosh D."/>
            <person name="Jin S."/>
            <person name="Johri S."/>
            <person name="Kim M."/>
            <person name="Overton L."/>
            <person name="Reardon M."/>
            <person name="Tsitrin T."/>
            <person name="Vuong H."/>
            <person name="Weaver B."/>
            <person name="Ciecko A."/>
            <person name="Tallon L."/>
            <person name="Jackson J."/>
            <person name="Pai G."/>
            <person name="Aken S.V."/>
            <person name="Utterback T."/>
            <person name="Reidmuller S."/>
            <person name="Feldblyum T."/>
            <person name="Hsiao J."/>
            <person name="Zismann V."/>
            <person name="Iobst S."/>
            <person name="de Vazeille A.R."/>
            <person name="Buell C.R."/>
            <person name="Ying K."/>
            <person name="Li Y."/>
            <person name="Lu T."/>
            <person name="Huang Y."/>
            <person name="Zhao Q."/>
            <person name="Feng Q."/>
            <person name="Zhang L."/>
            <person name="Zhu J."/>
            <person name="Weng Q."/>
            <person name="Mu J."/>
            <person name="Lu Y."/>
            <person name="Fan D."/>
            <person name="Liu Y."/>
            <person name="Guan J."/>
            <person name="Zhang Y."/>
            <person name="Yu S."/>
            <person name="Liu X."/>
            <person name="Zhang Y."/>
            <person name="Hong G."/>
            <person name="Han B."/>
            <person name="Choisne N."/>
            <person name="Demange N."/>
            <person name="Orjeda G."/>
            <person name="Samain S."/>
            <person name="Cattolico L."/>
            <person name="Pelletier E."/>
            <person name="Couloux A."/>
            <person name="Segurens B."/>
            <person name="Wincker P."/>
            <person name="D'Hont A."/>
            <person name="Scarpelli C."/>
            <person name="Weissenbach J."/>
            <person name="Salanoubat M."/>
            <person name="Quetier F."/>
            <person name="Yu Y."/>
            <person name="Kim H.R."/>
            <person name="Rambo T."/>
            <person name="Currie J."/>
            <person name="Collura K."/>
            <person name="Luo M."/>
            <person name="Yang T."/>
            <person name="Ammiraju J.S.S."/>
            <person name="Engler F."/>
            <person name="Soderlund C."/>
            <person name="Wing R.A."/>
            <person name="Palmer L.E."/>
            <person name="de la Bastide M."/>
            <person name="Spiegel L."/>
            <person name="Nascimento L."/>
            <person name="Zutavern T."/>
            <person name="O'Shaughnessy A."/>
            <person name="Dike S."/>
            <person name="Dedhia N."/>
            <person name="Preston R."/>
            <person name="Balija V."/>
            <person name="McCombie W.R."/>
            <person name="Chow T."/>
            <person name="Chen H."/>
            <person name="Chung M."/>
            <person name="Chen C."/>
            <person name="Shaw J."/>
            <person name="Wu H."/>
            <person name="Hsiao K."/>
            <person name="Chao Y."/>
            <person name="Chu M."/>
            <person name="Cheng C."/>
            <person name="Hour A."/>
            <person name="Lee P."/>
            <person name="Lin S."/>
            <person name="Lin Y."/>
            <person name="Liou J."/>
            <person name="Liu S."/>
            <person name="Hsing Y."/>
            <person name="Raghuvanshi S."/>
            <person name="Mohanty A."/>
            <person name="Bharti A.K."/>
            <person name="Gaur A."/>
            <person name="Gupta V."/>
            <person name="Kumar D."/>
            <person name="Ravi V."/>
            <person name="Vij S."/>
            <person name="Kapur A."/>
            <person name="Khurana P."/>
            <person name="Khurana P."/>
            <person name="Khurana J.P."/>
            <person name="Tyagi A.K."/>
            <person name="Gaikwad K."/>
            <person name="Singh A."/>
            <person name="Dalal V."/>
            <person name="Srivastava S."/>
            <person name="Dixit A."/>
            <person name="Pal A.K."/>
            <person name="Ghazi I.A."/>
            <person name="Yadav M."/>
            <person name="Pandit A."/>
            <person name="Bhargava A."/>
            <person name="Sureshbabu K."/>
            <person name="Batra K."/>
            <person name="Sharma T.R."/>
            <person name="Mohapatra T."/>
            <person name="Singh N.K."/>
            <person name="Messing J."/>
            <person name="Nelson A.B."/>
            <person name="Fuks G."/>
            <person name="Kavchok S."/>
            <person name="Keizer G."/>
            <person name="Linton E."/>
            <person name="Llaca V."/>
            <person name="Song R."/>
            <person name="Tanyolac B."/>
            <person name="Young S."/>
            <person name="Ho-Il K."/>
            <person name="Hahn J.H."/>
            <person name="Sangsakoo G."/>
            <person name="Vanavichit A."/>
            <person name="de Mattos Luiz.A.T."/>
            <person name="Zimmer P.D."/>
            <person name="Malone G."/>
            <person name="Dellagostin O."/>
            <person name="de Oliveira A.C."/>
            <person name="Bevan M."/>
            <person name="Bancroft I."/>
            <person name="Minx P."/>
            <person name="Cordum H."/>
            <person name="Wilson R."/>
            <person name="Cheng Z."/>
            <person name="Jin W."/>
            <person name="Jiang J."/>
            <person name="Leong S.A."/>
            <person name="Iwama H."/>
            <person name="Gojobori T."/>
            <person name="Itoh T."/>
            <person name="Niimura Y."/>
            <person name="Fujii Y."/>
            <person name="Habara T."/>
            <person name="Sakai H."/>
            <person name="Sato Y."/>
            <person name="Wilson G."/>
            <person name="Kumar K."/>
            <person name="McCouch S."/>
            <person name="Juretic N."/>
            <person name="Hoen D."/>
            <person name="Wright S."/>
            <person name="Bruskiewich R."/>
            <person name="Bureau T."/>
            <person name="Miyao A."/>
            <person name="Hirochika H."/>
            <person name="Nishikawa T."/>
            <person name="Kadowaki K."/>
            <person name="Sugiura M."/>
            <person name="Burr B."/>
            <person name="Sasaki T."/>
        </authorList>
    </citation>
    <scope>NUCLEOTIDE SEQUENCE [LARGE SCALE GENOMIC DNA]</scope>
    <source>
        <strain evidence="2">cv. Nipponbare</strain>
    </source>
</reference>
<dbReference type="EMBL" id="AP014959">
    <property type="protein sequence ID" value="BAS85635.1"/>
    <property type="molecule type" value="Genomic_DNA"/>
</dbReference>
<dbReference type="AlphaFoldDB" id="A0A0P0W148"/>
<evidence type="ECO:0000313" key="1">
    <source>
        <dbReference type="EMBL" id="BAS85635.1"/>
    </source>
</evidence>